<sequence>MLSKFQYLVSNVAIKPTANVTGSHPQPQPGRTCSLKKESHDSVLRTGNQKFLKTNFSLLFQGYPTETLTSGSSPPREKKRRFKRLLIQICCCLFGTSETCL</sequence>
<organism evidence="1 2">
    <name type="scientific">Salix dunnii</name>
    <dbReference type="NCBI Taxonomy" id="1413687"/>
    <lineage>
        <taxon>Eukaryota</taxon>
        <taxon>Viridiplantae</taxon>
        <taxon>Streptophyta</taxon>
        <taxon>Embryophyta</taxon>
        <taxon>Tracheophyta</taxon>
        <taxon>Spermatophyta</taxon>
        <taxon>Magnoliopsida</taxon>
        <taxon>eudicotyledons</taxon>
        <taxon>Gunneridae</taxon>
        <taxon>Pentapetalae</taxon>
        <taxon>rosids</taxon>
        <taxon>fabids</taxon>
        <taxon>Malpighiales</taxon>
        <taxon>Salicaceae</taxon>
        <taxon>Saliceae</taxon>
        <taxon>Salix</taxon>
    </lineage>
</organism>
<comment type="caution">
    <text evidence="1">The sequence shown here is derived from an EMBL/GenBank/DDBJ whole genome shotgun (WGS) entry which is preliminary data.</text>
</comment>
<keyword evidence="2" id="KW-1185">Reference proteome</keyword>
<accession>A0A835MP93</accession>
<evidence type="ECO:0000313" key="2">
    <source>
        <dbReference type="Proteomes" id="UP000657918"/>
    </source>
</evidence>
<proteinExistence type="predicted"/>
<protein>
    <submittedName>
        <fullName evidence="1">Uncharacterized protein</fullName>
    </submittedName>
</protein>
<dbReference type="AlphaFoldDB" id="A0A835MP93"/>
<reference evidence="1 2" key="1">
    <citation type="submission" date="2020-10" db="EMBL/GenBank/DDBJ databases">
        <title>Plant Genome Project.</title>
        <authorList>
            <person name="Zhang R.-G."/>
        </authorList>
    </citation>
    <scope>NUCLEOTIDE SEQUENCE [LARGE SCALE GENOMIC DNA]</scope>
    <source>
        <strain evidence="1">FAFU-HL-1</strain>
        <tissue evidence="1">Leaf</tissue>
    </source>
</reference>
<evidence type="ECO:0000313" key="1">
    <source>
        <dbReference type="EMBL" id="KAF9664628.1"/>
    </source>
</evidence>
<name>A0A835MP93_9ROSI</name>
<dbReference type="Proteomes" id="UP000657918">
    <property type="component" value="Chromosome 16"/>
</dbReference>
<gene>
    <name evidence="1" type="ORF">SADUNF_Sadunf16G0038100</name>
</gene>
<dbReference type="EMBL" id="JADGMS010000016">
    <property type="protein sequence ID" value="KAF9664628.1"/>
    <property type="molecule type" value="Genomic_DNA"/>
</dbReference>